<accession>A0A0L6UFS8</accession>
<evidence type="ECO:0000313" key="2">
    <source>
        <dbReference type="Proteomes" id="UP000037035"/>
    </source>
</evidence>
<dbReference type="Proteomes" id="UP000037035">
    <property type="component" value="Unassembled WGS sequence"/>
</dbReference>
<protein>
    <submittedName>
        <fullName evidence="1">Uncharacterized protein</fullName>
    </submittedName>
</protein>
<dbReference type="VEuPathDB" id="FungiDB:VP01_7080g1"/>
<sequence length="105" mass="11776">MLAWTMKKIYEAVKDKLHPVSMASEQDIHSSMENLASSCGKKTVIQLCDKLLMLINCTSCQIPGLYESLTSLVKMLYDMKPFTLGKGLNQRPYEGAVKGVIECMR</sequence>
<feature type="non-terminal residue" evidence="1">
    <location>
        <position position="105"/>
    </location>
</feature>
<gene>
    <name evidence="1" type="ORF">VP01_7080g1</name>
</gene>
<evidence type="ECO:0000313" key="1">
    <source>
        <dbReference type="EMBL" id="KNZ46660.1"/>
    </source>
</evidence>
<comment type="caution">
    <text evidence="1">The sequence shown here is derived from an EMBL/GenBank/DDBJ whole genome shotgun (WGS) entry which is preliminary data.</text>
</comment>
<keyword evidence="2" id="KW-1185">Reference proteome</keyword>
<dbReference type="EMBL" id="LAVV01012473">
    <property type="protein sequence ID" value="KNZ46660.1"/>
    <property type="molecule type" value="Genomic_DNA"/>
</dbReference>
<dbReference type="AlphaFoldDB" id="A0A0L6UFS8"/>
<reference evidence="1 2" key="1">
    <citation type="submission" date="2015-08" db="EMBL/GenBank/DDBJ databases">
        <title>Next Generation Sequencing and Analysis of the Genome of Puccinia sorghi L Schw, the Causal Agent of Maize Common Rust.</title>
        <authorList>
            <person name="Rochi L."/>
            <person name="Burguener G."/>
            <person name="Darino M."/>
            <person name="Turjanski A."/>
            <person name="Kreff E."/>
            <person name="Dieguez M.J."/>
            <person name="Sacco F."/>
        </authorList>
    </citation>
    <scope>NUCLEOTIDE SEQUENCE [LARGE SCALE GENOMIC DNA]</scope>
    <source>
        <strain evidence="1 2">RO10H11247</strain>
    </source>
</reference>
<proteinExistence type="predicted"/>
<name>A0A0L6UFS8_9BASI</name>
<organism evidence="1 2">
    <name type="scientific">Puccinia sorghi</name>
    <dbReference type="NCBI Taxonomy" id="27349"/>
    <lineage>
        <taxon>Eukaryota</taxon>
        <taxon>Fungi</taxon>
        <taxon>Dikarya</taxon>
        <taxon>Basidiomycota</taxon>
        <taxon>Pucciniomycotina</taxon>
        <taxon>Pucciniomycetes</taxon>
        <taxon>Pucciniales</taxon>
        <taxon>Pucciniaceae</taxon>
        <taxon>Puccinia</taxon>
    </lineage>
</organism>